<keyword evidence="3" id="KW-1185">Reference proteome</keyword>
<comment type="caution">
    <text evidence="2">The sequence shown here is derived from an EMBL/GenBank/DDBJ whole genome shotgun (WGS) entry which is preliminary data.</text>
</comment>
<dbReference type="EMBL" id="VOFY01000018">
    <property type="protein sequence ID" value="KAA8582978.1"/>
    <property type="molecule type" value="Genomic_DNA"/>
</dbReference>
<gene>
    <name evidence="2" type="ORF">FQN60_015524</name>
</gene>
<dbReference type="Proteomes" id="UP000327493">
    <property type="component" value="Chromosome 18"/>
</dbReference>
<accession>A0A5J5CLW1</accession>
<organism evidence="2 3">
    <name type="scientific">Etheostoma spectabile</name>
    <name type="common">orangethroat darter</name>
    <dbReference type="NCBI Taxonomy" id="54343"/>
    <lineage>
        <taxon>Eukaryota</taxon>
        <taxon>Metazoa</taxon>
        <taxon>Chordata</taxon>
        <taxon>Craniata</taxon>
        <taxon>Vertebrata</taxon>
        <taxon>Euteleostomi</taxon>
        <taxon>Actinopterygii</taxon>
        <taxon>Neopterygii</taxon>
        <taxon>Teleostei</taxon>
        <taxon>Neoteleostei</taxon>
        <taxon>Acanthomorphata</taxon>
        <taxon>Eupercaria</taxon>
        <taxon>Perciformes</taxon>
        <taxon>Percoidei</taxon>
        <taxon>Percidae</taxon>
        <taxon>Etheostomatinae</taxon>
        <taxon>Etheostoma</taxon>
    </lineage>
</organism>
<reference evidence="2 3" key="1">
    <citation type="submission" date="2019-08" db="EMBL/GenBank/DDBJ databases">
        <title>A chromosome-level genome assembly, high-density linkage maps, and genome scans reveal the genomic architecture of hybrid incompatibilities underlying speciation via character displacement in darters (Percidae: Etheostominae).</title>
        <authorList>
            <person name="Moran R.L."/>
            <person name="Catchen J.M."/>
            <person name="Fuller R.C."/>
        </authorList>
    </citation>
    <scope>NUCLEOTIDE SEQUENCE [LARGE SCALE GENOMIC DNA]</scope>
    <source>
        <strain evidence="2">EspeVRDwgs_2016</strain>
        <tissue evidence="2">Muscle</tissue>
    </source>
</reference>
<evidence type="ECO:0000313" key="3">
    <source>
        <dbReference type="Proteomes" id="UP000327493"/>
    </source>
</evidence>
<evidence type="ECO:0000256" key="1">
    <source>
        <dbReference type="SAM" id="MobiDB-lite"/>
    </source>
</evidence>
<evidence type="ECO:0000313" key="2">
    <source>
        <dbReference type="EMBL" id="KAA8582978.1"/>
    </source>
</evidence>
<proteinExistence type="predicted"/>
<protein>
    <submittedName>
        <fullName evidence="2">Uncharacterized protein</fullName>
    </submittedName>
</protein>
<feature type="region of interest" description="Disordered" evidence="1">
    <location>
        <begin position="42"/>
        <end position="72"/>
    </location>
</feature>
<sequence>MILVTVSADGLFTRCLNIRQAEVTVQTLKPATDHSLEKVRPGIRPLLQPEDGGEGTREEDSLYGGEGYHALS</sequence>
<name>A0A5J5CLW1_9PERO</name>
<dbReference type="AlphaFoldDB" id="A0A5J5CLW1"/>